<dbReference type="Pfam" id="PF10111">
    <property type="entry name" value="Glyco_tranf_2_2"/>
    <property type="match status" value="1"/>
</dbReference>
<dbReference type="SUPFAM" id="SSF53448">
    <property type="entry name" value="Nucleotide-diphospho-sugar transferases"/>
    <property type="match status" value="1"/>
</dbReference>
<name>A0ABT2VRU0_9ALTE</name>
<reference evidence="3" key="1">
    <citation type="submission" date="2023-07" db="EMBL/GenBank/DDBJ databases">
        <title>Study on multiphase classification of strain Alteromonas salexigens isolated from the Yellow Sea.</title>
        <authorList>
            <person name="Sun L."/>
        </authorList>
    </citation>
    <scope>NUCLEOTIDE SEQUENCE [LARGE SCALE GENOMIC DNA]</scope>
    <source>
        <strain evidence="3">ASW11-19</strain>
    </source>
</reference>
<comment type="caution">
    <text evidence="2">The sequence shown here is derived from an EMBL/GenBank/DDBJ whole genome shotgun (WGS) entry which is preliminary data.</text>
</comment>
<dbReference type="EMBL" id="JAOTJC010000016">
    <property type="protein sequence ID" value="MCU7556040.1"/>
    <property type="molecule type" value="Genomic_DNA"/>
</dbReference>
<evidence type="ECO:0000313" key="3">
    <source>
        <dbReference type="Proteomes" id="UP001209257"/>
    </source>
</evidence>
<proteinExistence type="predicted"/>
<sequence length="274" mass="31690">METFSAVTIVKSRLEQLQRLVTQLEACDPAPQELILVWMTRPSDYSLLKSDQFPIVHKFVTGETLPIAKARNKGIAAVSSERFVYMNVDAVIPPDIFSQLQDNHASDTIYSTHIQYVTKPALNQRHTDLLSDTQHHVDCERKESDYSALFCMRKQDFETVGGFDERFDGFGINDEDFFTAARHSNLTVTPLDAVTFVQYRPHYRCPLNHFLDFSRNAEIYRRKWQEYPCKDVLMRYAEQGYINKDFQQAGIKIDHLPTDTKDVPLTPEHAYDEA</sequence>
<organism evidence="2 3">
    <name type="scientific">Alteromonas salexigens</name>
    <dbReference type="NCBI Taxonomy" id="2982530"/>
    <lineage>
        <taxon>Bacteria</taxon>
        <taxon>Pseudomonadati</taxon>
        <taxon>Pseudomonadota</taxon>
        <taxon>Gammaproteobacteria</taxon>
        <taxon>Alteromonadales</taxon>
        <taxon>Alteromonadaceae</taxon>
        <taxon>Alteromonas/Salinimonas group</taxon>
        <taxon>Alteromonas</taxon>
    </lineage>
</organism>
<dbReference type="Proteomes" id="UP001209257">
    <property type="component" value="Unassembled WGS sequence"/>
</dbReference>
<dbReference type="RefSeq" id="WP_262996311.1">
    <property type="nucleotide sequence ID" value="NZ_JAOTJC010000016.1"/>
</dbReference>
<keyword evidence="2" id="KW-0328">Glycosyltransferase</keyword>
<evidence type="ECO:0000313" key="2">
    <source>
        <dbReference type="EMBL" id="MCU7556040.1"/>
    </source>
</evidence>
<keyword evidence="2" id="KW-0808">Transferase</keyword>
<evidence type="ECO:0000259" key="1">
    <source>
        <dbReference type="Pfam" id="PF10111"/>
    </source>
</evidence>
<dbReference type="InterPro" id="IPR029044">
    <property type="entry name" value="Nucleotide-diphossugar_trans"/>
</dbReference>
<gene>
    <name evidence="2" type="ORF">OCL06_15725</name>
</gene>
<protein>
    <submittedName>
        <fullName evidence="2">Galactosyltransferase-related protein</fullName>
    </submittedName>
</protein>
<dbReference type="InterPro" id="IPR019290">
    <property type="entry name" value="GlycosylTrfase-like_prok"/>
</dbReference>
<dbReference type="GO" id="GO:0016757">
    <property type="term" value="F:glycosyltransferase activity"/>
    <property type="evidence" value="ECO:0007669"/>
    <property type="project" value="UniProtKB-KW"/>
</dbReference>
<keyword evidence="3" id="KW-1185">Reference proteome</keyword>
<dbReference type="Gene3D" id="3.90.550.10">
    <property type="entry name" value="Spore Coat Polysaccharide Biosynthesis Protein SpsA, Chain A"/>
    <property type="match status" value="1"/>
</dbReference>
<feature type="domain" description="Glycosyltransferase 2-like prokaryotic type" evidence="1">
    <location>
        <begin position="64"/>
        <end position="190"/>
    </location>
</feature>
<accession>A0ABT2VRU0</accession>